<dbReference type="EMBL" id="UINC01018766">
    <property type="protein sequence ID" value="SVA79098.1"/>
    <property type="molecule type" value="Genomic_DNA"/>
</dbReference>
<dbReference type="InterPro" id="IPR025965">
    <property type="entry name" value="FlgD/Vpr_Ig-like"/>
</dbReference>
<organism evidence="3">
    <name type="scientific">marine metagenome</name>
    <dbReference type="NCBI Taxonomy" id="408172"/>
    <lineage>
        <taxon>unclassified sequences</taxon>
        <taxon>metagenomes</taxon>
        <taxon>ecological metagenomes</taxon>
    </lineage>
</organism>
<dbReference type="Gene3D" id="2.60.40.4070">
    <property type="match status" value="1"/>
</dbReference>
<dbReference type="SUPFAM" id="SSF49742">
    <property type="entry name" value="PHM/PNGase F"/>
    <property type="match status" value="1"/>
</dbReference>
<sequence>MNRTIIILSFSLCTLVGQNSTWDVIQDSIWTPNCISCHDHGMYFAEQSGLILAEDVAYEELINVIPHNQFAAGDGLLLVGTDGIASIYNSFLWEKINAQDFEHFYEDHPEYGSIMPLGVDFLTNGQLEFIRQWIIAGVPDTGVVSDISLLEDTSRFTLPEFEALPPPENGLQLHLGPFEVEPQFERELFYFTELDTTDPVYVNKVEIAMAPGSHHFILYTYDDDLFNSGGSLPPTGVYRDIRNTDGSVNQSTLMYMLFQKFITGTQIRFFQYIFPEGIALKFYPEYGIEMNSHYVNYSDEIITGEVYTNIHTIDSTTVDHVADYLMLNVDDFELPPWDTTTVNEIFWFPDAGEQEMIIFQLQSHAHKKNISFKVYRRSEIDPDYRELIYLALDWEHPPIIDYNPPLIFSSFDGLELEATYYNDTDETTTFGLLSTDEMMILFGLYYIDEQLDAKYINELNPEVFSVEPNYPNPFNPVTTLRYELPENALVNITIYDIMGRQVSTLVNSQQTAGYKSVQWYATNDKGAPVSAGLYLYTIEAGQYRQTKKMVFLK</sequence>
<protein>
    <recommendedName>
        <fullName evidence="2">FlgD/Vpr Ig-like domain-containing protein</fullName>
    </recommendedName>
</protein>
<keyword evidence="1" id="KW-1015">Disulfide bond</keyword>
<evidence type="ECO:0000313" key="3">
    <source>
        <dbReference type="EMBL" id="SVA79098.1"/>
    </source>
</evidence>
<dbReference type="GO" id="GO:0016715">
    <property type="term" value="F:oxidoreductase activity, acting on paired donors, with incorporation or reduction of molecular oxygen, reduced ascorbate as one donor, and incorporation of one atom of oxygen"/>
    <property type="evidence" value="ECO:0007669"/>
    <property type="project" value="InterPro"/>
</dbReference>
<dbReference type="Pfam" id="PF13860">
    <property type="entry name" value="FlgD_ig"/>
    <property type="match status" value="1"/>
</dbReference>
<dbReference type="InterPro" id="IPR026444">
    <property type="entry name" value="Secre_tail"/>
</dbReference>
<dbReference type="AlphaFoldDB" id="A0A381YQ01"/>
<gene>
    <name evidence="3" type="ORF">METZ01_LOCUS131952</name>
</gene>
<accession>A0A381YQ01</accession>
<reference evidence="3" key="1">
    <citation type="submission" date="2018-05" db="EMBL/GenBank/DDBJ databases">
        <authorList>
            <person name="Lanie J.A."/>
            <person name="Ng W.-L."/>
            <person name="Kazmierczak K.M."/>
            <person name="Andrzejewski T.M."/>
            <person name="Davidsen T.M."/>
            <person name="Wayne K.J."/>
            <person name="Tettelin H."/>
            <person name="Glass J.I."/>
            <person name="Rusch D."/>
            <person name="Podicherti R."/>
            <person name="Tsui H.-C.T."/>
            <person name="Winkler M.E."/>
        </authorList>
    </citation>
    <scope>NUCLEOTIDE SEQUENCE</scope>
</reference>
<dbReference type="InterPro" id="IPR014784">
    <property type="entry name" value="Cu2_ascorb_mOase-like_C"/>
</dbReference>
<dbReference type="NCBIfam" id="TIGR04183">
    <property type="entry name" value="Por_Secre_tail"/>
    <property type="match status" value="1"/>
</dbReference>
<evidence type="ECO:0000259" key="2">
    <source>
        <dbReference type="Pfam" id="PF13860"/>
    </source>
</evidence>
<feature type="domain" description="FlgD/Vpr Ig-like" evidence="2">
    <location>
        <begin position="479"/>
        <end position="540"/>
    </location>
</feature>
<name>A0A381YQ01_9ZZZZ</name>
<dbReference type="Gene3D" id="2.60.120.230">
    <property type="match status" value="1"/>
</dbReference>
<evidence type="ECO:0000256" key="1">
    <source>
        <dbReference type="ARBA" id="ARBA00023157"/>
    </source>
</evidence>
<dbReference type="InterPro" id="IPR008977">
    <property type="entry name" value="PHM/PNGase_F_dom_sf"/>
</dbReference>
<proteinExistence type="predicted"/>